<dbReference type="InterPro" id="IPR007016">
    <property type="entry name" value="O-antigen_ligase-rel_domated"/>
</dbReference>
<dbReference type="InterPro" id="IPR051533">
    <property type="entry name" value="WaaL-like"/>
</dbReference>
<dbReference type="PANTHER" id="PTHR37422">
    <property type="entry name" value="TEICHURONIC ACID BIOSYNTHESIS PROTEIN TUAE"/>
    <property type="match status" value="1"/>
</dbReference>
<evidence type="ECO:0000259" key="7">
    <source>
        <dbReference type="Pfam" id="PF19358"/>
    </source>
</evidence>
<feature type="transmembrane region" description="Helical" evidence="5">
    <location>
        <begin position="43"/>
        <end position="62"/>
    </location>
</feature>
<feature type="transmembrane region" description="Helical" evidence="5">
    <location>
        <begin position="322"/>
        <end position="348"/>
    </location>
</feature>
<name>A0AAE9ZDZ7_9PROT</name>
<feature type="transmembrane region" description="Helical" evidence="5">
    <location>
        <begin position="69"/>
        <end position="92"/>
    </location>
</feature>
<evidence type="ECO:0000256" key="5">
    <source>
        <dbReference type="SAM" id="Phobius"/>
    </source>
</evidence>
<feature type="transmembrane region" description="Helical" evidence="5">
    <location>
        <begin position="368"/>
        <end position="386"/>
    </location>
</feature>
<keyword evidence="2 5" id="KW-0812">Transmembrane</keyword>
<sequence>MRDAILLTFTAACLVIALRRPFAGLLTWAWFTLMTPHQAAFGVYGIPLNVIIAGVTIASYIISGEVTKFRFNLITSLIILFAGWLTIAQIFSLDAANSAPYFDRFIKTLLFIILCAQMASGKLRFNALVWTVVASIGFFAAKGAAFTMATLGQYRVQGLENTVLEDNNHFGIAVASILPLILYLRAEAANPWIKRGLLALFCLSIIAIVGTHSRGAFIALVFFGGFFWMRAKHKFTILAGLLLLLAPTIAFMPGKWSERMMTIGEATQDDSFMGRVDAWVINWKLAQAHPATGAGLRNSYQKEVAQSVDIDRAETAKAAHSIYFEILGGSGFIGLIIYLSIFASAFFSTWGISLSRSKHSLEPWKWRFAYYAQMSLVVFAVGGASTSMEMWDGYLIVIALIAALTNMTTAENKPTGFALATARGRNWRGRKRLQKILNDSPETT</sequence>
<dbReference type="KEGG" id="hfl:PUV54_14900"/>
<dbReference type="EMBL" id="CP118166">
    <property type="protein sequence ID" value="WDI31237.1"/>
    <property type="molecule type" value="Genomic_DNA"/>
</dbReference>
<dbReference type="InterPro" id="IPR045979">
    <property type="entry name" value="DUF5935"/>
</dbReference>
<dbReference type="Pfam" id="PF19358">
    <property type="entry name" value="DUF5935"/>
    <property type="match status" value="1"/>
</dbReference>
<dbReference type="GO" id="GO:0016874">
    <property type="term" value="F:ligase activity"/>
    <property type="evidence" value="ECO:0007669"/>
    <property type="project" value="UniProtKB-KW"/>
</dbReference>
<protein>
    <submittedName>
        <fullName evidence="8">O-glycosylation ligase, exosortase A system-associated</fullName>
    </submittedName>
</protein>
<dbReference type="PANTHER" id="PTHR37422:SF13">
    <property type="entry name" value="LIPOPOLYSACCHARIDE BIOSYNTHESIS PROTEIN PA4999-RELATED"/>
    <property type="match status" value="1"/>
</dbReference>
<keyword evidence="4 5" id="KW-0472">Membrane</keyword>
<evidence type="ECO:0000256" key="4">
    <source>
        <dbReference type="ARBA" id="ARBA00023136"/>
    </source>
</evidence>
<dbReference type="NCBIfam" id="TIGR03097">
    <property type="entry name" value="PEP_O_lig_1"/>
    <property type="match status" value="1"/>
</dbReference>
<dbReference type="Proteomes" id="UP001214043">
    <property type="component" value="Chromosome"/>
</dbReference>
<keyword evidence="8" id="KW-0436">Ligase</keyword>
<accession>A0AAE9ZDZ7</accession>
<evidence type="ECO:0000256" key="3">
    <source>
        <dbReference type="ARBA" id="ARBA00022989"/>
    </source>
</evidence>
<evidence type="ECO:0000256" key="1">
    <source>
        <dbReference type="ARBA" id="ARBA00004141"/>
    </source>
</evidence>
<feature type="domain" description="O-antigen ligase-related" evidence="6">
    <location>
        <begin position="200"/>
        <end position="339"/>
    </location>
</feature>
<reference evidence="8" key="1">
    <citation type="submission" date="2023-02" db="EMBL/GenBank/DDBJ databases">
        <title>Genome sequence of Hyphococcus flavus.</title>
        <authorList>
            <person name="Rong J.-C."/>
            <person name="Zhao Q."/>
            <person name="Yi M."/>
            <person name="Wu J.-Y."/>
        </authorList>
    </citation>
    <scope>NUCLEOTIDE SEQUENCE</scope>
    <source>
        <strain evidence="8">MCCC 1K03223</strain>
    </source>
</reference>
<evidence type="ECO:0000259" key="6">
    <source>
        <dbReference type="Pfam" id="PF04932"/>
    </source>
</evidence>
<feature type="domain" description="DUF5935" evidence="7">
    <location>
        <begin position="1"/>
        <end position="186"/>
    </location>
</feature>
<dbReference type="InterPro" id="IPR017528">
    <property type="entry name" value="CHP03097O-antigen_lig-rel"/>
</dbReference>
<evidence type="ECO:0000313" key="9">
    <source>
        <dbReference type="Proteomes" id="UP001214043"/>
    </source>
</evidence>
<evidence type="ECO:0000256" key="2">
    <source>
        <dbReference type="ARBA" id="ARBA00022692"/>
    </source>
</evidence>
<dbReference type="GO" id="GO:0016020">
    <property type="term" value="C:membrane"/>
    <property type="evidence" value="ECO:0007669"/>
    <property type="project" value="UniProtKB-SubCell"/>
</dbReference>
<feature type="transmembrane region" description="Helical" evidence="5">
    <location>
        <begin position="198"/>
        <end position="229"/>
    </location>
</feature>
<dbReference type="Pfam" id="PF04932">
    <property type="entry name" value="Wzy_C"/>
    <property type="match status" value="1"/>
</dbReference>
<feature type="transmembrane region" description="Helical" evidence="5">
    <location>
        <begin position="104"/>
        <end position="120"/>
    </location>
</feature>
<keyword evidence="9" id="KW-1185">Reference proteome</keyword>
<gene>
    <name evidence="8" type="ORF">PUV54_14900</name>
</gene>
<feature type="transmembrane region" description="Helical" evidence="5">
    <location>
        <begin position="127"/>
        <end position="149"/>
    </location>
</feature>
<comment type="subcellular location">
    <subcellularLocation>
        <location evidence="1">Membrane</location>
        <topology evidence="1">Multi-pass membrane protein</topology>
    </subcellularLocation>
</comment>
<feature type="transmembrane region" description="Helical" evidence="5">
    <location>
        <begin position="169"/>
        <end position="186"/>
    </location>
</feature>
<evidence type="ECO:0000313" key="8">
    <source>
        <dbReference type="EMBL" id="WDI31237.1"/>
    </source>
</evidence>
<dbReference type="AlphaFoldDB" id="A0AAE9ZDZ7"/>
<feature type="transmembrane region" description="Helical" evidence="5">
    <location>
        <begin position="235"/>
        <end position="252"/>
    </location>
</feature>
<organism evidence="8 9">
    <name type="scientific">Hyphococcus flavus</name>
    <dbReference type="NCBI Taxonomy" id="1866326"/>
    <lineage>
        <taxon>Bacteria</taxon>
        <taxon>Pseudomonadati</taxon>
        <taxon>Pseudomonadota</taxon>
        <taxon>Alphaproteobacteria</taxon>
        <taxon>Parvularculales</taxon>
        <taxon>Parvularculaceae</taxon>
        <taxon>Hyphococcus</taxon>
    </lineage>
</organism>
<keyword evidence="3 5" id="KW-1133">Transmembrane helix</keyword>
<proteinExistence type="predicted"/>
<feature type="transmembrane region" description="Helical" evidence="5">
    <location>
        <begin position="393"/>
        <end position="410"/>
    </location>
</feature>
<dbReference type="RefSeq" id="WP_274493079.1">
    <property type="nucleotide sequence ID" value="NZ_CP118166.1"/>
</dbReference>